<dbReference type="PANTHER" id="PTHR46407:SF3">
    <property type="entry name" value="OS02G0208700 PROTEIN"/>
    <property type="match status" value="1"/>
</dbReference>
<dbReference type="Pfam" id="PF01344">
    <property type="entry name" value="Kelch_1"/>
    <property type="match status" value="1"/>
</dbReference>
<reference evidence="2" key="1">
    <citation type="submission" date="2018-11" db="EMBL/GenBank/DDBJ databases">
        <authorList>
            <consortium name="Pathogen Informatics"/>
        </authorList>
    </citation>
    <scope>NUCLEOTIDE SEQUENCE</scope>
</reference>
<dbReference type="SUPFAM" id="SSF117281">
    <property type="entry name" value="Kelch motif"/>
    <property type="match status" value="1"/>
</dbReference>
<name>A0A3S5CNI9_9PLAT</name>
<dbReference type="PANTHER" id="PTHR46407">
    <property type="entry name" value="OS02G0208700 PROTEIN"/>
    <property type="match status" value="1"/>
</dbReference>
<dbReference type="InterPro" id="IPR006652">
    <property type="entry name" value="Kelch_1"/>
</dbReference>
<dbReference type="GO" id="GO:0080037">
    <property type="term" value="P:negative regulation of cytokinin-activated signaling pathway"/>
    <property type="evidence" value="ECO:0007669"/>
    <property type="project" value="InterPro"/>
</dbReference>
<dbReference type="InterPro" id="IPR044595">
    <property type="entry name" value="KMD1-4"/>
</dbReference>
<dbReference type="SMART" id="SM00612">
    <property type="entry name" value="Kelch"/>
    <property type="match status" value="2"/>
</dbReference>
<dbReference type="EMBL" id="CAAALY010249875">
    <property type="protein sequence ID" value="VEL35454.1"/>
    <property type="molecule type" value="Genomic_DNA"/>
</dbReference>
<keyword evidence="1" id="KW-0880">Kelch repeat</keyword>
<organism evidence="2 3">
    <name type="scientific">Protopolystoma xenopodis</name>
    <dbReference type="NCBI Taxonomy" id="117903"/>
    <lineage>
        <taxon>Eukaryota</taxon>
        <taxon>Metazoa</taxon>
        <taxon>Spiralia</taxon>
        <taxon>Lophotrochozoa</taxon>
        <taxon>Platyhelminthes</taxon>
        <taxon>Monogenea</taxon>
        <taxon>Polyopisthocotylea</taxon>
        <taxon>Polystomatidea</taxon>
        <taxon>Polystomatidae</taxon>
        <taxon>Protopolystoma</taxon>
    </lineage>
</organism>
<protein>
    <submittedName>
        <fullName evidence="2">Uncharacterized protein</fullName>
    </submittedName>
</protein>
<keyword evidence="3" id="KW-1185">Reference proteome</keyword>
<sequence>MVSCSDDVRHMTEINSARFYRGRRAVCRGPIRTNLHSQLYGDPPTESPEACAYIKRFLRHAKSNGICSQSPLSLSKSSTHLDKSLTILSSDFPCSSPLSRFSELSPDLLSSNSSTCILTTPLNSGAGATPVSSFPHLSVCSLSAADPASWHHCPDALPHVCPPRPATLRRETLVVLGGLDDTCILTGVQALSPAKLSWQACASMPLDSLIWFSAAVVGNTLIVTGGIQAGSIVSTVYRYSVDQNIWTAGHSMPRPRARHASVAVGSSHLFLFGGVTVTSTDSDITDALNDTLLSNFHQQVIYSN</sequence>
<accession>A0A3S5CNI9</accession>
<evidence type="ECO:0000313" key="3">
    <source>
        <dbReference type="Proteomes" id="UP000784294"/>
    </source>
</evidence>
<dbReference type="Proteomes" id="UP000784294">
    <property type="component" value="Unassembled WGS sequence"/>
</dbReference>
<dbReference type="AlphaFoldDB" id="A0A3S5CNI9"/>
<proteinExistence type="predicted"/>
<evidence type="ECO:0000256" key="1">
    <source>
        <dbReference type="ARBA" id="ARBA00022441"/>
    </source>
</evidence>
<comment type="caution">
    <text evidence="2">The sequence shown here is derived from an EMBL/GenBank/DDBJ whole genome shotgun (WGS) entry which is preliminary data.</text>
</comment>
<dbReference type="Gene3D" id="2.120.10.80">
    <property type="entry name" value="Kelch-type beta propeller"/>
    <property type="match status" value="1"/>
</dbReference>
<dbReference type="OrthoDB" id="6418787at2759"/>
<evidence type="ECO:0000313" key="2">
    <source>
        <dbReference type="EMBL" id="VEL35454.1"/>
    </source>
</evidence>
<dbReference type="InterPro" id="IPR015915">
    <property type="entry name" value="Kelch-typ_b-propeller"/>
</dbReference>
<dbReference type="GO" id="GO:2000762">
    <property type="term" value="P:regulation of phenylpropanoid metabolic process"/>
    <property type="evidence" value="ECO:0007669"/>
    <property type="project" value="InterPro"/>
</dbReference>
<gene>
    <name evidence="2" type="ORF">PXEA_LOCUS28894</name>
</gene>